<keyword evidence="1" id="KW-0812">Transmembrane</keyword>
<dbReference type="InterPro" id="IPR004843">
    <property type="entry name" value="Calcineurin-like_PHP"/>
</dbReference>
<evidence type="ECO:0000256" key="1">
    <source>
        <dbReference type="SAM" id="Phobius"/>
    </source>
</evidence>
<accession>A0ABV1KYA9</accession>
<dbReference type="EMBL" id="JASKHM010000013">
    <property type="protein sequence ID" value="MEQ4485028.1"/>
    <property type="molecule type" value="Genomic_DNA"/>
</dbReference>
<feature type="transmembrane region" description="Helical" evidence="1">
    <location>
        <begin position="110"/>
        <end position="130"/>
    </location>
</feature>
<name>A0ABV1KYA9_9BACL</name>
<dbReference type="PANTHER" id="PTHR31302">
    <property type="entry name" value="TRANSMEMBRANE PROTEIN WITH METALLOPHOSPHOESTERASE DOMAIN-RELATED"/>
    <property type="match status" value="1"/>
</dbReference>
<dbReference type="Gene3D" id="3.60.21.10">
    <property type="match status" value="1"/>
</dbReference>
<protein>
    <submittedName>
        <fullName evidence="3">Metallophosphoesterase</fullName>
    </submittedName>
</protein>
<dbReference type="InterPro" id="IPR029052">
    <property type="entry name" value="Metallo-depent_PP-like"/>
</dbReference>
<keyword evidence="1" id="KW-1133">Transmembrane helix</keyword>
<evidence type="ECO:0000313" key="4">
    <source>
        <dbReference type="Proteomes" id="UP001493487"/>
    </source>
</evidence>
<dbReference type="Proteomes" id="UP001493487">
    <property type="component" value="Unassembled WGS sequence"/>
</dbReference>
<organism evidence="3 4">
    <name type="scientific">Cohnella silvisoli</name>
    <dbReference type="NCBI Taxonomy" id="2873699"/>
    <lineage>
        <taxon>Bacteria</taxon>
        <taxon>Bacillati</taxon>
        <taxon>Bacillota</taxon>
        <taxon>Bacilli</taxon>
        <taxon>Bacillales</taxon>
        <taxon>Paenibacillaceae</taxon>
        <taxon>Cohnella</taxon>
    </lineage>
</organism>
<keyword evidence="4" id="KW-1185">Reference proteome</keyword>
<dbReference type="Pfam" id="PF00149">
    <property type="entry name" value="Metallophos"/>
    <property type="match status" value="1"/>
</dbReference>
<dbReference type="PANTHER" id="PTHR31302:SF0">
    <property type="entry name" value="TRANSMEMBRANE PROTEIN WITH METALLOPHOSPHOESTERASE DOMAIN"/>
    <property type="match status" value="1"/>
</dbReference>
<dbReference type="CDD" id="cd07385">
    <property type="entry name" value="MPP_YkuE_C"/>
    <property type="match status" value="1"/>
</dbReference>
<sequence length="381" mass="42473">MVQRFIILFTLLLTVYSSINYYIGWHITEWFDAIGLAYKPAIFWTVLGVIAYGYIGGRIPLPGFSKPVGRLLKVIGSYYIFIMEAGFLLFLIGDLIGLFVSWSGGNREDYTLYSVSSVLAIILILLIIGSRNAWSPIVRKYDLEIDKQTAGAEKVWTIAVASDLHLGNVVGRRHLRRLVDRVNAMNPDLILLPGDVIDDTIEPFIRNKMSSLLGELKAKHGVYAVLGNHEYYGGHIEQYIAEMNKIGIKVLRDETVEIAEVLYVAGRKDKTADSADLTKRMSVSDLLSTLDLNKPVILMDHQPTKLALAADSGADIMLSGHTHRGQFAPNHLLTGRIFELDWGYLRKGAMHVVVSSGFGTWGPPIRIGSRSEIIQLKVMLK</sequence>
<evidence type="ECO:0000313" key="3">
    <source>
        <dbReference type="EMBL" id="MEQ4485028.1"/>
    </source>
</evidence>
<feature type="transmembrane region" description="Helical" evidence="1">
    <location>
        <begin position="78"/>
        <end position="104"/>
    </location>
</feature>
<dbReference type="SUPFAM" id="SSF56300">
    <property type="entry name" value="Metallo-dependent phosphatases"/>
    <property type="match status" value="1"/>
</dbReference>
<proteinExistence type="predicted"/>
<feature type="transmembrane region" description="Helical" evidence="1">
    <location>
        <begin position="41"/>
        <end position="57"/>
    </location>
</feature>
<dbReference type="InterPro" id="IPR051158">
    <property type="entry name" value="Metallophosphoesterase_sf"/>
</dbReference>
<reference evidence="3 4" key="1">
    <citation type="journal article" date="2023" name="Genome Announc.">
        <title>Pan-Genome Analyses of the Genus Cohnella and Proposal of the Novel Species Cohnella silvisoli sp. nov., Isolated from Forest Soil.</title>
        <authorList>
            <person name="Wang C."/>
            <person name="Mao L."/>
            <person name="Bao G."/>
            <person name="Zhu H."/>
        </authorList>
    </citation>
    <scope>NUCLEOTIDE SEQUENCE [LARGE SCALE GENOMIC DNA]</scope>
    <source>
        <strain evidence="3 4">NL03-T5-1</strain>
    </source>
</reference>
<comment type="caution">
    <text evidence="3">The sequence shown here is derived from an EMBL/GenBank/DDBJ whole genome shotgun (WGS) entry which is preliminary data.</text>
</comment>
<evidence type="ECO:0000259" key="2">
    <source>
        <dbReference type="Pfam" id="PF00149"/>
    </source>
</evidence>
<keyword evidence="1" id="KW-0472">Membrane</keyword>
<feature type="domain" description="Calcineurin-like phosphoesterase" evidence="2">
    <location>
        <begin position="157"/>
        <end position="324"/>
    </location>
</feature>
<gene>
    <name evidence="3" type="ORF">QJS35_21810</name>
</gene>